<keyword evidence="3" id="KW-1185">Reference proteome</keyword>
<protein>
    <submittedName>
        <fullName evidence="2">Uncharacterized protein</fullName>
    </submittedName>
</protein>
<proteinExistence type="predicted"/>
<dbReference type="EMBL" id="MU826891">
    <property type="protein sequence ID" value="KAJ7369705.1"/>
    <property type="molecule type" value="Genomic_DNA"/>
</dbReference>
<reference evidence="2" key="1">
    <citation type="submission" date="2023-01" db="EMBL/GenBank/DDBJ databases">
        <title>Genome assembly of the deep-sea coral Lophelia pertusa.</title>
        <authorList>
            <person name="Herrera S."/>
            <person name="Cordes E."/>
        </authorList>
    </citation>
    <scope>NUCLEOTIDE SEQUENCE</scope>
    <source>
        <strain evidence="2">USNM1676648</strain>
        <tissue evidence="2">Polyp</tissue>
    </source>
</reference>
<feature type="compositionally biased region" description="Basic and acidic residues" evidence="1">
    <location>
        <begin position="25"/>
        <end position="35"/>
    </location>
</feature>
<feature type="compositionally biased region" description="Basic and acidic residues" evidence="1">
    <location>
        <begin position="56"/>
        <end position="89"/>
    </location>
</feature>
<name>A0A9X0CND5_9CNID</name>
<organism evidence="2 3">
    <name type="scientific">Desmophyllum pertusum</name>
    <dbReference type="NCBI Taxonomy" id="174260"/>
    <lineage>
        <taxon>Eukaryota</taxon>
        <taxon>Metazoa</taxon>
        <taxon>Cnidaria</taxon>
        <taxon>Anthozoa</taxon>
        <taxon>Hexacorallia</taxon>
        <taxon>Scleractinia</taxon>
        <taxon>Caryophylliina</taxon>
        <taxon>Caryophylliidae</taxon>
        <taxon>Desmophyllum</taxon>
    </lineage>
</organism>
<sequence>MLSGLFGGQQEERTVGAEEIEEEKGDPSYRPKSSDEESESEGGSVVPNESEAEEPNEGRKRQKEENEKEPEESARRESREKGSEDEKTIRGVMDGNPQASNGQGTFQVPETHCGNQRGVTLTTTSSLAMKYMTHVAKKEFGMDLSKEPRGASIDQRKKAKLEDLHLKKAHKLKSTHVEYKVYLKSAQRYTGIQELDLLLTMDRATPKDKEMDSKVRNLSLHQTQQKRRKMKMKLKMVAWTRVGNQLQRIKARKEKKVTGLKKRTQNRKSQNRKSQKRNPLKEKHGMGKG</sequence>
<feature type="compositionally biased region" description="Polar residues" evidence="1">
    <location>
        <begin position="97"/>
        <end position="117"/>
    </location>
</feature>
<evidence type="ECO:0000313" key="2">
    <source>
        <dbReference type="EMBL" id="KAJ7369705.1"/>
    </source>
</evidence>
<comment type="caution">
    <text evidence="2">The sequence shown here is derived from an EMBL/GenBank/DDBJ whole genome shotgun (WGS) entry which is preliminary data.</text>
</comment>
<feature type="region of interest" description="Disordered" evidence="1">
    <location>
        <begin position="248"/>
        <end position="289"/>
    </location>
</feature>
<dbReference type="Proteomes" id="UP001163046">
    <property type="component" value="Unassembled WGS sequence"/>
</dbReference>
<feature type="compositionally biased region" description="Basic and acidic residues" evidence="1">
    <location>
        <begin position="279"/>
        <end position="289"/>
    </location>
</feature>
<dbReference type="AlphaFoldDB" id="A0A9X0CND5"/>
<feature type="region of interest" description="Disordered" evidence="1">
    <location>
        <begin position="1"/>
        <end position="117"/>
    </location>
</feature>
<feature type="compositionally biased region" description="Basic residues" evidence="1">
    <location>
        <begin position="249"/>
        <end position="278"/>
    </location>
</feature>
<evidence type="ECO:0000256" key="1">
    <source>
        <dbReference type="SAM" id="MobiDB-lite"/>
    </source>
</evidence>
<accession>A0A9X0CND5</accession>
<gene>
    <name evidence="2" type="ORF">OS493_036987</name>
</gene>
<evidence type="ECO:0000313" key="3">
    <source>
        <dbReference type="Proteomes" id="UP001163046"/>
    </source>
</evidence>